<dbReference type="PANTHER" id="PTHR33933:SF1">
    <property type="entry name" value="PROTEIN ADENYLYLTRANSFERASE MNTA-RELATED"/>
    <property type="match status" value="1"/>
</dbReference>
<dbReference type="InterPro" id="IPR002934">
    <property type="entry name" value="Polymerase_NTP_transf_dom"/>
</dbReference>
<dbReference type="eggNOG" id="arCOG01201">
    <property type="taxonomic scope" value="Archaea"/>
</dbReference>
<dbReference type="AlphaFoldDB" id="A0A0A7GFR0"/>
<proteinExistence type="predicted"/>
<dbReference type="STRING" id="565033.GACE_1657"/>
<name>A0A0A7GFR0_GEOAI</name>
<dbReference type="RefSeq" id="WP_052400259.1">
    <property type="nucleotide sequence ID" value="NZ_CP009552.1"/>
</dbReference>
<protein>
    <recommendedName>
        <fullName evidence="1">Polymerase nucleotidyl transferase domain-containing protein</fullName>
    </recommendedName>
</protein>
<dbReference type="KEGG" id="gac:GACE_1657"/>
<reference evidence="2 3" key="1">
    <citation type="journal article" date="2015" name="Appl. Environ. Microbiol.">
        <title>The Geoglobus acetivorans genome: Fe(III) reduction, acetate utilization, autotrophic growth, and degradation of aromatic compounds in a hyperthermophilic archaeon.</title>
        <authorList>
            <person name="Mardanov A.V."/>
            <person name="Slododkina G.B."/>
            <person name="Slobodkin A.I."/>
            <person name="Beletsky A.V."/>
            <person name="Gavrilov S.N."/>
            <person name="Kublanov I.V."/>
            <person name="Bonch-Osmolovskaya E.A."/>
            <person name="Skryabin K.G."/>
            <person name="Ravin N.V."/>
        </authorList>
    </citation>
    <scope>NUCLEOTIDE SEQUENCE [LARGE SCALE GENOMIC DNA]</scope>
    <source>
        <strain evidence="2 3">SBH6</strain>
    </source>
</reference>
<dbReference type="SUPFAM" id="SSF81301">
    <property type="entry name" value="Nucleotidyltransferase"/>
    <property type="match status" value="1"/>
</dbReference>
<dbReference type="PANTHER" id="PTHR33933">
    <property type="entry name" value="NUCLEOTIDYLTRANSFERASE"/>
    <property type="match status" value="1"/>
</dbReference>
<dbReference type="EMBL" id="CP009552">
    <property type="protein sequence ID" value="AIY90688.1"/>
    <property type="molecule type" value="Genomic_DNA"/>
</dbReference>
<feature type="domain" description="Polymerase nucleotidyl transferase" evidence="1">
    <location>
        <begin position="16"/>
        <end position="95"/>
    </location>
</feature>
<dbReference type="InterPro" id="IPR052548">
    <property type="entry name" value="Type_VII_TA_antitoxin"/>
</dbReference>
<gene>
    <name evidence="2" type="ORF">GACE_1657</name>
</gene>
<organism evidence="2 3">
    <name type="scientific">Geoglobus acetivorans</name>
    <dbReference type="NCBI Taxonomy" id="565033"/>
    <lineage>
        <taxon>Archaea</taxon>
        <taxon>Methanobacteriati</taxon>
        <taxon>Methanobacteriota</taxon>
        <taxon>Archaeoglobi</taxon>
        <taxon>Archaeoglobales</taxon>
        <taxon>Archaeoglobaceae</taxon>
        <taxon>Geoglobus</taxon>
    </lineage>
</organism>
<dbReference type="InterPro" id="IPR043519">
    <property type="entry name" value="NT_sf"/>
</dbReference>
<evidence type="ECO:0000313" key="2">
    <source>
        <dbReference type="EMBL" id="AIY90688.1"/>
    </source>
</evidence>
<dbReference type="HOGENOM" id="CLU_130257_3_2_2"/>
<dbReference type="Pfam" id="PF01909">
    <property type="entry name" value="NTP_transf_2"/>
    <property type="match status" value="1"/>
</dbReference>
<evidence type="ECO:0000313" key="3">
    <source>
        <dbReference type="Proteomes" id="UP000030624"/>
    </source>
</evidence>
<sequence>MNKEKALDSFMRRIEKFRDIIVKVVVFGSYARGEAKEDSDIDVLIVVKDRETEQEIIGMAVEVLLEHGEYISVRVLTEKEFELLKNTGFVRNVMKDGMVIAG</sequence>
<dbReference type="Gene3D" id="3.30.460.10">
    <property type="entry name" value="Beta Polymerase, domain 2"/>
    <property type="match status" value="1"/>
</dbReference>
<dbReference type="Proteomes" id="UP000030624">
    <property type="component" value="Chromosome"/>
</dbReference>
<dbReference type="CDD" id="cd05403">
    <property type="entry name" value="NT_KNTase_like"/>
    <property type="match status" value="1"/>
</dbReference>
<accession>A0A0A7GFR0</accession>
<dbReference type="GO" id="GO:0016779">
    <property type="term" value="F:nucleotidyltransferase activity"/>
    <property type="evidence" value="ECO:0007669"/>
    <property type="project" value="InterPro"/>
</dbReference>
<dbReference type="GeneID" id="24798235"/>
<evidence type="ECO:0000259" key="1">
    <source>
        <dbReference type="Pfam" id="PF01909"/>
    </source>
</evidence>